<feature type="transmembrane region" description="Helical" evidence="2">
    <location>
        <begin position="165"/>
        <end position="191"/>
    </location>
</feature>
<comment type="caution">
    <text evidence="3">The sequence shown here is derived from an EMBL/GenBank/DDBJ whole genome shotgun (WGS) entry which is preliminary data.</text>
</comment>
<keyword evidence="2" id="KW-1133">Transmembrane helix</keyword>
<keyword evidence="2" id="KW-0812">Transmembrane</keyword>
<dbReference type="HOGENOM" id="CLU_1346990_0_0_9"/>
<reference evidence="3 4" key="2">
    <citation type="submission" date="2007-04" db="EMBL/GenBank/DDBJ databases">
        <title>Draft genome sequence of Eubacterium ventriosum (ATCC 27560).</title>
        <authorList>
            <person name="Sudarsanam P."/>
            <person name="Ley R."/>
            <person name="Guruge J."/>
            <person name="Turnbaugh P.J."/>
            <person name="Mahowald M."/>
            <person name="Liep D."/>
            <person name="Gordon J."/>
        </authorList>
    </citation>
    <scope>NUCLEOTIDE SEQUENCE [LARGE SCALE GENOMIC DNA]</scope>
    <source>
        <strain evidence="3 4">ATCC 27560</strain>
    </source>
</reference>
<dbReference type="AlphaFoldDB" id="A5Z7U2"/>
<dbReference type="GO" id="GO:0003677">
    <property type="term" value="F:DNA binding"/>
    <property type="evidence" value="ECO:0007669"/>
    <property type="project" value="InterPro"/>
</dbReference>
<dbReference type="Pfam" id="PF01076">
    <property type="entry name" value="Mob_Pre"/>
    <property type="match status" value="1"/>
</dbReference>
<evidence type="ECO:0000313" key="3">
    <source>
        <dbReference type="EMBL" id="EDM50999.1"/>
    </source>
</evidence>
<comment type="similarity">
    <text evidence="1">Belongs to the plasmid mobilization pre family.</text>
</comment>
<feature type="transmembrane region" description="Helical" evidence="2">
    <location>
        <begin position="135"/>
        <end position="153"/>
    </location>
</feature>
<reference evidence="3 4" key="1">
    <citation type="submission" date="2007-03" db="EMBL/GenBank/DDBJ databases">
        <authorList>
            <person name="Fulton L."/>
            <person name="Clifton S."/>
            <person name="Fulton B."/>
            <person name="Xu J."/>
            <person name="Minx P."/>
            <person name="Pepin K.H."/>
            <person name="Johnson M."/>
            <person name="Thiruvilangam P."/>
            <person name="Bhonagiri V."/>
            <person name="Nash W.E."/>
            <person name="Mardis E.R."/>
            <person name="Wilson R.K."/>
        </authorList>
    </citation>
    <scope>NUCLEOTIDE SEQUENCE [LARGE SCALE GENOMIC DNA]</scope>
    <source>
        <strain evidence="3 4">ATCC 27560</strain>
    </source>
</reference>
<name>A5Z7U2_9FIRM</name>
<gene>
    <name evidence="3" type="ORF">EUBVEN_01782</name>
</gene>
<sequence>MYLSCGFYFRQERRIACSAEKGERNGEKQQGGYELCKGKKYTVSDVSKAERHNERKNETYENINMIEERIPYNVHFKKPFAPTYMEQLKQMEADGMVSLRGLRKDATLFNEIAIKCKDGFDNKWNNKYVEVTEQVGRLGCFGFMIINIPGTWFGRWSDEALALSIIPSMLFLFSGIMSRSVLLIIASVLFAPSHIVISYKNVK</sequence>
<proteinExistence type="inferred from homology"/>
<dbReference type="Proteomes" id="UP000006000">
    <property type="component" value="Unassembled WGS sequence"/>
</dbReference>
<organism evidence="3 4">
    <name type="scientific">Eubacterium ventriosum ATCC 27560</name>
    <dbReference type="NCBI Taxonomy" id="411463"/>
    <lineage>
        <taxon>Bacteria</taxon>
        <taxon>Bacillati</taxon>
        <taxon>Bacillota</taxon>
        <taxon>Clostridia</taxon>
        <taxon>Eubacteriales</taxon>
        <taxon>Eubacteriaceae</taxon>
        <taxon>Eubacterium</taxon>
    </lineage>
</organism>
<evidence type="ECO:0000313" key="4">
    <source>
        <dbReference type="Proteomes" id="UP000006000"/>
    </source>
</evidence>
<dbReference type="GO" id="GO:0006310">
    <property type="term" value="P:DNA recombination"/>
    <property type="evidence" value="ECO:0007669"/>
    <property type="project" value="InterPro"/>
</dbReference>
<protein>
    <submittedName>
        <fullName evidence="3">Putative plasmid recombination enzyme</fullName>
    </submittedName>
</protein>
<dbReference type="InterPro" id="IPR001668">
    <property type="entry name" value="Mob_Pre"/>
</dbReference>
<dbReference type="eggNOG" id="ENOG5030J13">
    <property type="taxonomic scope" value="Bacteria"/>
</dbReference>
<keyword evidence="2" id="KW-0472">Membrane</keyword>
<dbReference type="Gene3D" id="3.30.930.30">
    <property type="match status" value="1"/>
</dbReference>
<dbReference type="STRING" id="411463.EUBVEN_01782"/>
<evidence type="ECO:0000256" key="2">
    <source>
        <dbReference type="SAM" id="Phobius"/>
    </source>
</evidence>
<accession>A5Z7U2</accession>
<evidence type="ECO:0000256" key="1">
    <source>
        <dbReference type="ARBA" id="ARBA00010657"/>
    </source>
</evidence>
<dbReference type="EMBL" id="AAVL02000035">
    <property type="protein sequence ID" value="EDM50999.1"/>
    <property type="molecule type" value="Genomic_DNA"/>
</dbReference>